<name>A0A563VWN8_9CYAN</name>
<dbReference type="EMBL" id="CAACVJ010000304">
    <property type="protein sequence ID" value="VEP15805.1"/>
    <property type="molecule type" value="Genomic_DNA"/>
</dbReference>
<dbReference type="RefSeq" id="WP_144874620.1">
    <property type="nucleotide sequence ID" value="NZ_LR214108.1"/>
</dbReference>
<evidence type="ECO:0000313" key="2">
    <source>
        <dbReference type="Proteomes" id="UP000320055"/>
    </source>
</evidence>
<keyword evidence="2" id="KW-1185">Reference proteome</keyword>
<gene>
    <name evidence="1" type="ORF">H1P_3720004</name>
</gene>
<proteinExistence type="predicted"/>
<accession>A0A563VWN8</accession>
<evidence type="ECO:0000313" key="1">
    <source>
        <dbReference type="EMBL" id="VEP15805.1"/>
    </source>
</evidence>
<dbReference type="Proteomes" id="UP000320055">
    <property type="component" value="Unassembled WGS sequence"/>
</dbReference>
<dbReference type="OrthoDB" id="510351at2"/>
<reference evidence="1 2" key="1">
    <citation type="submission" date="2019-01" db="EMBL/GenBank/DDBJ databases">
        <authorList>
            <person name="Brito A."/>
        </authorList>
    </citation>
    <scope>NUCLEOTIDE SEQUENCE [LARGE SCALE GENOMIC DNA]</scope>
    <source>
        <strain evidence="1">1</strain>
    </source>
</reference>
<organism evidence="1 2">
    <name type="scientific">Hyella patelloides LEGE 07179</name>
    <dbReference type="NCBI Taxonomy" id="945734"/>
    <lineage>
        <taxon>Bacteria</taxon>
        <taxon>Bacillati</taxon>
        <taxon>Cyanobacteriota</taxon>
        <taxon>Cyanophyceae</taxon>
        <taxon>Pleurocapsales</taxon>
        <taxon>Hyellaceae</taxon>
        <taxon>Hyella</taxon>
    </lineage>
</organism>
<sequence length="157" mass="16975">MSSSLFVLPDDIKQEFSIDEGGKAYASQSAIARLCGVRQQSVNELLEKIATGKPVSESLSSFNGKNYRGTGKIPDLVVAAIINHYAMYARKTTEQAKRVSLSFQAIGLRTWIQVELGWQEKPVKLTLSKALALANFAGESAQNAGVSKALAESIKLL</sequence>
<protein>
    <submittedName>
        <fullName evidence="1">Uncharacterized protein</fullName>
    </submittedName>
</protein>
<dbReference type="AlphaFoldDB" id="A0A563VWN8"/>